<dbReference type="EMBL" id="JBHTCS010000002">
    <property type="protein sequence ID" value="MFC7446741.1"/>
    <property type="molecule type" value="Genomic_DNA"/>
</dbReference>
<evidence type="ECO:0000313" key="3">
    <source>
        <dbReference type="Proteomes" id="UP001596484"/>
    </source>
</evidence>
<dbReference type="InterPro" id="IPR052712">
    <property type="entry name" value="Acid_resist_chaperone_HdeD"/>
</dbReference>
<feature type="transmembrane region" description="Helical" evidence="1">
    <location>
        <begin position="47"/>
        <end position="66"/>
    </location>
</feature>
<dbReference type="RefSeq" id="WP_378401198.1">
    <property type="nucleotide sequence ID" value="NZ_JBHTCS010000002.1"/>
</dbReference>
<evidence type="ECO:0000256" key="1">
    <source>
        <dbReference type="SAM" id="Phobius"/>
    </source>
</evidence>
<feature type="transmembrane region" description="Helical" evidence="1">
    <location>
        <begin position="135"/>
        <end position="157"/>
    </location>
</feature>
<keyword evidence="1" id="KW-0472">Membrane</keyword>
<keyword evidence="3" id="KW-1185">Reference proteome</keyword>
<name>A0ABW2RSR7_9NOCA</name>
<keyword evidence="1" id="KW-1133">Transmembrane helix</keyword>
<dbReference type="Pfam" id="PF03729">
    <property type="entry name" value="DUF308"/>
    <property type="match status" value="1"/>
</dbReference>
<feature type="transmembrane region" description="Helical" evidence="1">
    <location>
        <begin position="163"/>
        <end position="183"/>
    </location>
</feature>
<accession>A0ABW2RSR7</accession>
<comment type="caution">
    <text evidence="2">The sequence shown here is derived from an EMBL/GenBank/DDBJ whole genome shotgun (WGS) entry which is preliminary data.</text>
</comment>
<dbReference type="PANTHER" id="PTHR34989">
    <property type="entry name" value="PROTEIN HDED"/>
    <property type="match status" value="1"/>
</dbReference>
<proteinExistence type="predicted"/>
<evidence type="ECO:0000313" key="2">
    <source>
        <dbReference type="EMBL" id="MFC7446741.1"/>
    </source>
</evidence>
<sequence>MTENPIVDSNEAMLRIGKDIWWLLLIRGIFAVIFGIVALVWPGVTVWAMVIVFGVYAIVDGLVDVVRSIQARKIVTGWVWWLIGGVVSVLAGIVAFAWPEITVLVAVYVIGFWAILVGILEIMGAFKVKSVGGQWVWLLIAGILAVLFGLLMVIFPVEGVSSLVWLVGFFAIVFGIVFVLGAFQLRAAAKRAGVV</sequence>
<dbReference type="InterPro" id="IPR005325">
    <property type="entry name" value="DUF308_memb"/>
</dbReference>
<dbReference type="PANTHER" id="PTHR34989:SF1">
    <property type="entry name" value="PROTEIN HDED"/>
    <property type="match status" value="1"/>
</dbReference>
<protein>
    <submittedName>
        <fullName evidence="2">HdeD family acid-resistance protein</fullName>
    </submittedName>
</protein>
<gene>
    <name evidence="2" type="ORF">ACFQS9_02445</name>
</gene>
<organism evidence="2 3">
    <name type="scientific">Rhodococcus daqingensis</name>
    <dbReference type="NCBI Taxonomy" id="2479363"/>
    <lineage>
        <taxon>Bacteria</taxon>
        <taxon>Bacillati</taxon>
        <taxon>Actinomycetota</taxon>
        <taxon>Actinomycetes</taxon>
        <taxon>Mycobacteriales</taxon>
        <taxon>Nocardiaceae</taxon>
        <taxon>Rhodococcus</taxon>
    </lineage>
</organism>
<keyword evidence="1" id="KW-0812">Transmembrane</keyword>
<feature type="transmembrane region" description="Helical" evidence="1">
    <location>
        <begin position="104"/>
        <end position="123"/>
    </location>
</feature>
<reference evidence="3" key="1">
    <citation type="journal article" date="2019" name="Int. J. Syst. Evol. Microbiol.">
        <title>The Global Catalogue of Microorganisms (GCM) 10K type strain sequencing project: providing services to taxonomists for standard genome sequencing and annotation.</title>
        <authorList>
            <consortium name="The Broad Institute Genomics Platform"/>
            <consortium name="The Broad Institute Genome Sequencing Center for Infectious Disease"/>
            <person name="Wu L."/>
            <person name="Ma J."/>
        </authorList>
    </citation>
    <scope>NUCLEOTIDE SEQUENCE [LARGE SCALE GENOMIC DNA]</scope>
    <source>
        <strain evidence="3">ICMP 19430</strain>
    </source>
</reference>
<feature type="transmembrane region" description="Helical" evidence="1">
    <location>
        <begin position="20"/>
        <end position="41"/>
    </location>
</feature>
<feature type="transmembrane region" description="Helical" evidence="1">
    <location>
        <begin position="78"/>
        <end position="98"/>
    </location>
</feature>
<dbReference type="Proteomes" id="UP001596484">
    <property type="component" value="Unassembled WGS sequence"/>
</dbReference>